<dbReference type="InterPro" id="IPR046335">
    <property type="entry name" value="LacI/GalR-like_sensor"/>
</dbReference>
<evidence type="ECO:0000256" key="2">
    <source>
        <dbReference type="ARBA" id="ARBA00023125"/>
    </source>
</evidence>
<dbReference type="AlphaFoldDB" id="A0A1I1A8B6"/>
<dbReference type="RefSeq" id="WP_239078893.1">
    <property type="nucleotide sequence ID" value="NZ_BONM01000018.1"/>
</dbReference>
<evidence type="ECO:0000256" key="3">
    <source>
        <dbReference type="ARBA" id="ARBA00023163"/>
    </source>
</evidence>
<dbReference type="SUPFAM" id="SSF53822">
    <property type="entry name" value="Periplasmic binding protein-like I"/>
    <property type="match status" value="1"/>
</dbReference>
<gene>
    <name evidence="5" type="ORF">SAMN05421867_11570</name>
</gene>
<sequence>MVVAPGLVGHAATYGVDDGVAAGERLFALPPDRRPTAVFAANDNLAVGVMSAAHRAGLVPGQDVAVVGYNDIPLARRMPVPLSSVLVPYDLIASTALDMLVGGATPRIERTMPTLLPRASSGGPVGAPGA</sequence>
<dbReference type="GO" id="GO:0003700">
    <property type="term" value="F:DNA-binding transcription factor activity"/>
    <property type="evidence" value="ECO:0007669"/>
    <property type="project" value="TreeGrafter"/>
</dbReference>
<keyword evidence="2" id="KW-0238">DNA-binding</keyword>
<proteinExistence type="predicted"/>
<dbReference type="EMBL" id="FOKA01000015">
    <property type="protein sequence ID" value="SFB33646.1"/>
    <property type="molecule type" value="Genomic_DNA"/>
</dbReference>
<dbReference type="STRING" id="988821.SAMN05421867_11570"/>
<dbReference type="InterPro" id="IPR028082">
    <property type="entry name" value="Peripla_BP_I"/>
</dbReference>
<dbReference type="Gene3D" id="3.40.50.2300">
    <property type="match status" value="2"/>
</dbReference>
<dbReference type="PANTHER" id="PTHR30146:SF109">
    <property type="entry name" value="HTH-TYPE TRANSCRIPTIONAL REGULATOR GALS"/>
    <property type="match status" value="1"/>
</dbReference>
<evidence type="ECO:0000259" key="4">
    <source>
        <dbReference type="Pfam" id="PF13377"/>
    </source>
</evidence>
<keyword evidence="1" id="KW-0805">Transcription regulation</keyword>
<dbReference type="GO" id="GO:0000976">
    <property type="term" value="F:transcription cis-regulatory region binding"/>
    <property type="evidence" value="ECO:0007669"/>
    <property type="project" value="TreeGrafter"/>
</dbReference>
<keyword evidence="3" id="KW-0804">Transcription</keyword>
<evidence type="ECO:0000313" key="6">
    <source>
        <dbReference type="Proteomes" id="UP000199012"/>
    </source>
</evidence>
<keyword evidence="6" id="KW-1185">Reference proteome</keyword>
<dbReference type="Pfam" id="PF13377">
    <property type="entry name" value="Peripla_BP_3"/>
    <property type="match status" value="1"/>
</dbReference>
<dbReference type="PANTHER" id="PTHR30146">
    <property type="entry name" value="LACI-RELATED TRANSCRIPTIONAL REPRESSOR"/>
    <property type="match status" value="1"/>
</dbReference>
<accession>A0A1I1A8B6</accession>
<dbReference type="Proteomes" id="UP000199012">
    <property type="component" value="Unassembled WGS sequence"/>
</dbReference>
<protein>
    <submittedName>
        <fullName evidence="5">LacI family transcriptional regulator</fullName>
    </submittedName>
</protein>
<reference evidence="5 6" key="1">
    <citation type="submission" date="2016-10" db="EMBL/GenBank/DDBJ databases">
        <authorList>
            <person name="de Groot N.N."/>
        </authorList>
    </citation>
    <scope>NUCLEOTIDE SEQUENCE [LARGE SCALE GENOMIC DNA]</scope>
    <source>
        <strain evidence="5 6">CGMCC 4.6945</strain>
    </source>
</reference>
<evidence type="ECO:0000256" key="1">
    <source>
        <dbReference type="ARBA" id="ARBA00023015"/>
    </source>
</evidence>
<name>A0A1I1A8B6_9CELL</name>
<evidence type="ECO:0000313" key="5">
    <source>
        <dbReference type="EMBL" id="SFB33646.1"/>
    </source>
</evidence>
<feature type="domain" description="Transcriptional regulator LacI/GalR-like sensor" evidence="4">
    <location>
        <begin position="10"/>
        <end position="121"/>
    </location>
</feature>
<organism evidence="5 6">
    <name type="scientific">Cellulomonas marina</name>
    <dbReference type="NCBI Taxonomy" id="988821"/>
    <lineage>
        <taxon>Bacteria</taxon>
        <taxon>Bacillati</taxon>
        <taxon>Actinomycetota</taxon>
        <taxon>Actinomycetes</taxon>
        <taxon>Micrococcales</taxon>
        <taxon>Cellulomonadaceae</taxon>
        <taxon>Cellulomonas</taxon>
    </lineage>
</organism>